<organism evidence="2 3">
    <name type="scientific">Pseudocohnilembus persalinus</name>
    <name type="common">Ciliate</name>
    <dbReference type="NCBI Taxonomy" id="266149"/>
    <lineage>
        <taxon>Eukaryota</taxon>
        <taxon>Sar</taxon>
        <taxon>Alveolata</taxon>
        <taxon>Ciliophora</taxon>
        <taxon>Intramacronucleata</taxon>
        <taxon>Oligohymenophorea</taxon>
        <taxon>Scuticociliatia</taxon>
        <taxon>Philasterida</taxon>
        <taxon>Pseudocohnilembidae</taxon>
        <taxon>Pseudocohnilembus</taxon>
    </lineage>
</organism>
<evidence type="ECO:0000256" key="1">
    <source>
        <dbReference type="SAM" id="MobiDB-lite"/>
    </source>
</evidence>
<dbReference type="Proteomes" id="UP000054937">
    <property type="component" value="Unassembled WGS sequence"/>
</dbReference>
<dbReference type="AlphaFoldDB" id="A0A0V0R7L3"/>
<protein>
    <submittedName>
        <fullName evidence="2">Uncharacterized protein</fullName>
    </submittedName>
</protein>
<keyword evidence="3" id="KW-1185">Reference proteome</keyword>
<evidence type="ECO:0000313" key="2">
    <source>
        <dbReference type="EMBL" id="KRX10213.1"/>
    </source>
</evidence>
<comment type="caution">
    <text evidence="2">The sequence shown here is derived from an EMBL/GenBank/DDBJ whole genome shotgun (WGS) entry which is preliminary data.</text>
</comment>
<name>A0A0V0R7L3_PSEPJ</name>
<feature type="region of interest" description="Disordered" evidence="1">
    <location>
        <begin position="33"/>
        <end position="55"/>
    </location>
</feature>
<sequence length="121" mass="14292">MIMKTILFQKTLQIKSKETENYNNLKTKLKQIQSEKTQNNQKKNKSILQTDHYKNYKNTIQNQKSQENSEISHKIVQNDQISSQKKPQTQLSNYPQEQNVKIINQHQSQHIQDVIGNARNN</sequence>
<feature type="compositionally biased region" description="Polar residues" evidence="1">
    <location>
        <begin position="33"/>
        <end position="49"/>
    </location>
</feature>
<feature type="region of interest" description="Disordered" evidence="1">
    <location>
        <begin position="77"/>
        <end position="96"/>
    </location>
</feature>
<dbReference type="InParanoid" id="A0A0V0R7L3"/>
<proteinExistence type="predicted"/>
<reference evidence="2 3" key="1">
    <citation type="journal article" date="2015" name="Sci. Rep.">
        <title>Genome of the facultative scuticociliatosis pathogen Pseudocohnilembus persalinus provides insight into its virulence through horizontal gene transfer.</title>
        <authorList>
            <person name="Xiong J."/>
            <person name="Wang G."/>
            <person name="Cheng J."/>
            <person name="Tian M."/>
            <person name="Pan X."/>
            <person name="Warren A."/>
            <person name="Jiang C."/>
            <person name="Yuan D."/>
            <person name="Miao W."/>
        </authorList>
    </citation>
    <scope>NUCLEOTIDE SEQUENCE [LARGE SCALE GENOMIC DNA]</scope>
    <source>
        <strain evidence="2">36N120E</strain>
    </source>
</reference>
<accession>A0A0V0R7L3</accession>
<dbReference type="EMBL" id="LDAU01000035">
    <property type="protein sequence ID" value="KRX10213.1"/>
    <property type="molecule type" value="Genomic_DNA"/>
</dbReference>
<evidence type="ECO:0000313" key="3">
    <source>
        <dbReference type="Proteomes" id="UP000054937"/>
    </source>
</evidence>
<gene>
    <name evidence="2" type="ORF">PPERSA_10879</name>
</gene>